<feature type="region of interest" description="Disordered" evidence="1">
    <location>
        <begin position="105"/>
        <end position="135"/>
    </location>
</feature>
<comment type="caution">
    <text evidence="2">The sequence shown here is derived from an EMBL/GenBank/DDBJ whole genome shotgun (WGS) entry which is preliminary data.</text>
</comment>
<dbReference type="EMBL" id="JAEHOE010000168">
    <property type="protein sequence ID" value="KAG2483711.1"/>
    <property type="molecule type" value="Genomic_DNA"/>
</dbReference>
<gene>
    <name evidence="2" type="ORF">HYH03_017429</name>
</gene>
<evidence type="ECO:0000256" key="1">
    <source>
        <dbReference type="SAM" id="MobiDB-lite"/>
    </source>
</evidence>
<sequence>MLQRRVARYNLGRAIGARPAIVPRLLGLGHGPEPGTRLCCTDVRLIREALAPLGAEASEDLAMFAGGWLTEAQLAERFLAREAATLAAIHAAQATAAALLEAEAARGPAPGPAGPSSGPASSGLPSPPAPPGPRVELDASLVPLLGGVWLCQSLRYGAVEAGSGRVREAKAFAVRFAKVADTGADTLEQPPWGKASPDALRLSAGLLLALAADLHRSGLRLGELRLGQALLPLLADPPLAASVRAYGLSLQPSRAFEQPLAAAIAAAAAQKRAERAQRAQRQGQGPQGQGQQGQGAGGAPAGGEAGAGAGAGGGGSSGGGGGEGRGADPMQVCEPAAGGSAGGTGP</sequence>
<evidence type="ECO:0000313" key="3">
    <source>
        <dbReference type="Proteomes" id="UP000612055"/>
    </source>
</evidence>
<dbReference type="AlphaFoldDB" id="A0A835XK27"/>
<name>A0A835XK27_9CHLO</name>
<feature type="compositionally biased region" description="Gly residues" evidence="1">
    <location>
        <begin position="285"/>
        <end position="324"/>
    </location>
</feature>
<evidence type="ECO:0000313" key="2">
    <source>
        <dbReference type="EMBL" id="KAG2483711.1"/>
    </source>
</evidence>
<dbReference type="Proteomes" id="UP000612055">
    <property type="component" value="Unassembled WGS sequence"/>
</dbReference>
<feature type="compositionally biased region" description="Low complexity" evidence="1">
    <location>
        <begin position="105"/>
        <end position="124"/>
    </location>
</feature>
<keyword evidence="3" id="KW-1185">Reference proteome</keyword>
<protein>
    <submittedName>
        <fullName evidence="2">Uncharacterized protein</fullName>
    </submittedName>
</protein>
<accession>A0A835XK27</accession>
<feature type="region of interest" description="Disordered" evidence="1">
    <location>
        <begin position="273"/>
        <end position="346"/>
    </location>
</feature>
<reference evidence="2" key="1">
    <citation type="journal article" date="2020" name="bioRxiv">
        <title>Comparative genomics of Chlamydomonas.</title>
        <authorList>
            <person name="Craig R.J."/>
            <person name="Hasan A.R."/>
            <person name="Ness R.W."/>
            <person name="Keightley P.D."/>
        </authorList>
    </citation>
    <scope>NUCLEOTIDE SEQUENCE</scope>
    <source>
        <strain evidence="2">CCAP 11/70</strain>
    </source>
</reference>
<organism evidence="2 3">
    <name type="scientific">Edaphochlamys debaryana</name>
    <dbReference type="NCBI Taxonomy" id="47281"/>
    <lineage>
        <taxon>Eukaryota</taxon>
        <taxon>Viridiplantae</taxon>
        <taxon>Chlorophyta</taxon>
        <taxon>core chlorophytes</taxon>
        <taxon>Chlorophyceae</taxon>
        <taxon>CS clade</taxon>
        <taxon>Chlamydomonadales</taxon>
        <taxon>Chlamydomonadales incertae sedis</taxon>
        <taxon>Edaphochlamys</taxon>
    </lineage>
</organism>
<proteinExistence type="predicted"/>